<accession>A0AAE7WM74</accession>
<gene>
    <name evidence="1" type="ORF">CPT_Siara_044</name>
</gene>
<evidence type="ECO:0000313" key="1">
    <source>
        <dbReference type="EMBL" id="QYW02047.1"/>
    </source>
</evidence>
<dbReference type="InterPro" id="IPR056919">
    <property type="entry name" value="Phage_TAC_18"/>
</dbReference>
<evidence type="ECO:0000313" key="2">
    <source>
        <dbReference type="Proteomes" id="UP000827319"/>
    </source>
</evidence>
<dbReference type="Pfam" id="PF23812">
    <property type="entry name" value="Phage_TAC_18"/>
    <property type="match status" value="1"/>
</dbReference>
<name>A0AAE7WM74_9CAUD</name>
<dbReference type="EMBL" id="MZ326859">
    <property type="protein sequence ID" value="QYW02047.1"/>
    <property type="molecule type" value="Genomic_DNA"/>
</dbReference>
<reference evidence="1" key="1">
    <citation type="submission" date="2021-06" db="EMBL/GenBank/DDBJ databases">
        <title>Complete genome sequence of Stenotrophomonas maltophilia phage Siara.</title>
        <authorList>
            <person name="Marmion J."/>
            <person name="Tate N."/>
            <person name="Clark J."/>
            <person name="Le T."/>
            <person name="Liu M."/>
            <person name="Burrowes B."/>
            <person name="Gill J."/>
        </authorList>
    </citation>
    <scope>NUCLEOTIDE SEQUENCE</scope>
</reference>
<dbReference type="Proteomes" id="UP000827319">
    <property type="component" value="Segment"/>
</dbReference>
<organism evidence="1 2">
    <name type="scientific">Stenotrophomonas phage Siara</name>
    <dbReference type="NCBI Taxonomy" id="2859658"/>
    <lineage>
        <taxon>Viruses</taxon>
        <taxon>Duplodnaviria</taxon>
        <taxon>Heunggongvirae</taxon>
        <taxon>Uroviricota</taxon>
        <taxon>Caudoviricetes</taxon>
        <taxon>Beaumontvirinae</taxon>
        <taxon>Siaravirus</taxon>
        <taxon>Siaravirus siara</taxon>
    </lineage>
</organism>
<sequence>MTTKSLFNTYASDTKMEKDGKWCEFHEAGVSVLIARAGGSNHKFRVAEMKMYSETDPKTLAEDPDKYAEKLADVYAECVVLDIKGEGFVDEEGNPATYTAEVGASLLKQLPDFFEEVRFIASQRSTFRKERDKAIAGKLIEFINFQRKHGKDIEGLKAFAEQMGRELAPHLANPPQLNLVSMYYLEVFNLLGTCRSLGYGAVGPIPYTAISQYARDHGVQANELESLIYIITTVDAEVGP</sequence>
<proteinExistence type="predicted"/>
<keyword evidence="2" id="KW-1185">Reference proteome</keyword>
<protein>
    <submittedName>
        <fullName evidence="1">Tape measure chaperone</fullName>
    </submittedName>
</protein>